<reference evidence="2" key="1">
    <citation type="submission" date="2017-09" db="EMBL/GenBank/DDBJ databases">
        <title>Depth-based differentiation of microbial function through sediment-hosted aquifers and enrichment of novel symbionts in the deep terrestrial subsurface.</title>
        <authorList>
            <person name="Probst A.J."/>
            <person name="Ladd B."/>
            <person name="Jarett J.K."/>
            <person name="Geller-Mcgrath D.E."/>
            <person name="Sieber C.M.K."/>
            <person name="Emerson J.B."/>
            <person name="Anantharaman K."/>
            <person name="Thomas B.C."/>
            <person name="Malmstrom R."/>
            <person name="Stieglmeier M."/>
            <person name="Klingl A."/>
            <person name="Woyke T."/>
            <person name="Ryan C.M."/>
            <person name="Banfield J.F."/>
        </authorList>
    </citation>
    <scope>NUCLEOTIDE SEQUENCE [LARGE SCALE GENOMIC DNA]</scope>
</reference>
<evidence type="ECO:0000313" key="2">
    <source>
        <dbReference type="Proteomes" id="UP000228781"/>
    </source>
</evidence>
<sequence>MAEEIAYILPQFVAVELTVEEADGQLSPKDIEVWPLPKSPDDVDCNSYDLSIIIVAQDYPSRRAKLDEARAAIINELQDALPFVCDTYEVPGIIKGFVWVLLCPGSFGEFAV</sequence>
<dbReference type="AlphaFoldDB" id="A0A2M8EHT2"/>
<gene>
    <name evidence="1" type="ORF">CO059_03150</name>
</gene>
<proteinExistence type="predicted"/>
<protein>
    <submittedName>
        <fullName evidence="1">Uncharacterized protein</fullName>
    </submittedName>
</protein>
<dbReference type="Proteomes" id="UP000228781">
    <property type="component" value="Unassembled WGS sequence"/>
</dbReference>
<name>A0A2M8EHT2_UNCKA</name>
<comment type="caution">
    <text evidence="1">The sequence shown here is derived from an EMBL/GenBank/DDBJ whole genome shotgun (WGS) entry which is preliminary data.</text>
</comment>
<dbReference type="EMBL" id="PFSK01000049">
    <property type="protein sequence ID" value="PJC21756.1"/>
    <property type="molecule type" value="Genomic_DNA"/>
</dbReference>
<accession>A0A2M8EHT2</accession>
<evidence type="ECO:0000313" key="1">
    <source>
        <dbReference type="EMBL" id="PJC21756.1"/>
    </source>
</evidence>
<organism evidence="1 2">
    <name type="scientific">candidate division WWE3 bacterium CG_4_9_14_0_2_um_filter_48_10</name>
    <dbReference type="NCBI Taxonomy" id="1975078"/>
    <lineage>
        <taxon>Bacteria</taxon>
        <taxon>Katanobacteria</taxon>
    </lineage>
</organism>